<organism evidence="2 3">
    <name type="scientific">Pleurodeles waltl</name>
    <name type="common">Iberian ribbed newt</name>
    <dbReference type="NCBI Taxonomy" id="8319"/>
    <lineage>
        <taxon>Eukaryota</taxon>
        <taxon>Metazoa</taxon>
        <taxon>Chordata</taxon>
        <taxon>Craniata</taxon>
        <taxon>Vertebrata</taxon>
        <taxon>Euteleostomi</taxon>
        <taxon>Amphibia</taxon>
        <taxon>Batrachia</taxon>
        <taxon>Caudata</taxon>
        <taxon>Salamandroidea</taxon>
        <taxon>Salamandridae</taxon>
        <taxon>Pleurodelinae</taxon>
        <taxon>Pleurodeles</taxon>
    </lineage>
</organism>
<evidence type="ECO:0000313" key="3">
    <source>
        <dbReference type="Proteomes" id="UP001066276"/>
    </source>
</evidence>
<feature type="compositionally biased region" description="Basic residues" evidence="1">
    <location>
        <begin position="121"/>
        <end position="132"/>
    </location>
</feature>
<sequence>MGRSRRRVHSAPLLHLSNQGQLPECSGLHSASGDPYWGSERERSGGKPQCTRGRRPPSGTLLESGRLQWMQPSETAHERQRRQDLYDPRIGEPGGGEVNIPATLWGERGISSLEVSEEKNSKRKGQGQKKMGKTQQKEKESQEDNQRQ</sequence>
<dbReference type="AlphaFoldDB" id="A0AAV7WYB5"/>
<name>A0AAV7WYB5_PLEWA</name>
<proteinExistence type="predicted"/>
<feature type="compositionally biased region" description="Basic and acidic residues" evidence="1">
    <location>
        <begin position="75"/>
        <end position="90"/>
    </location>
</feature>
<accession>A0AAV7WYB5</accession>
<evidence type="ECO:0000313" key="2">
    <source>
        <dbReference type="EMBL" id="KAJ1219124.1"/>
    </source>
</evidence>
<evidence type="ECO:0000256" key="1">
    <source>
        <dbReference type="SAM" id="MobiDB-lite"/>
    </source>
</evidence>
<dbReference type="EMBL" id="JANPWB010000001">
    <property type="protein sequence ID" value="KAJ1219124.1"/>
    <property type="molecule type" value="Genomic_DNA"/>
</dbReference>
<dbReference type="Proteomes" id="UP001066276">
    <property type="component" value="Chromosome 1_1"/>
</dbReference>
<gene>
    <name evidence="2" type="ORF">NDU88_006695</name>
</gene>
<feature type="compositionally biased region" description="Basic and acidic residues" evidence="1">
    <location>
        <begin position="135"/>
        <end position="148"/>
    </location>
</feature>
<keyword evidence="3" id="KW-1185">Reference proteome</keyword>
<comment type="caution">
    <text evidence="2">The sequence shown here is derived from an EMBL/GenBank/DDBJ whole genome shotgun (WGS) entry which is preliminary data.</text>
</comment>
<feature type="region of interest" description="Disordered" evidence="1">
    <location>
        <begin position="1"/>
        <end position="148"/>
    </location>
</feature>
<protein>
    <submittedName>
        <fullName evidence="2">Uncharacterized protein</fullName>
    </submittedName>
</protein>
<reference evidence="2" key="1">
    <citation type="journal article" date="2022" name="bioRxiv">
        <title>Sequencing and chromosome-scale assembly of the giantPleurodeles waltlgenome.</title>
        <authorList>
            <person name="Brown T."/>
            <person name="Elewa A."/>
            <person name="Iarovenko S."/>
            <person name="Subramanian E."/>
            <person name="Araus A.J."/>
            <person name="Petzold A."/>
            <person name="Susuki M."/>
            <person name="Suzuki K.-i.T."/>
            <person name="Hayashi T."/>
            <person name="Toyoda A."/>
            <person name="Oliveira C."/>
            <person name="Osipova E."/>
            <person name="Leigh N.D."/>
            <person name="Simon A."/>
            <person name="Yun M.H."/>
        </authorList>
    </citation>
    <scope>NUCLEOTIDE SEQUENCE</scope>
    <source>
        <strain evidence="2">20211129_DDA</strain>
        <tissue evidence="2">Liver</tissue>
    </source>
</reference>